<dbReference type="EMBL" id="CAJMXA010000722">
    <property type="protein sequence ID" value="CAE6440841.1"/>
    <property type="molecule type" value="Genomic_DNA"/>
</dbReference>
<reference evidence="3" key="1">
    <citation type="submission" date="2021-01" db="EMBL/GenBank/DDBJ databases">
        <authorList>
            <person name="Kaushik A."/>
        </authorList>
    </citation>
    <scope>NUCLEOTIDE SEQUENCE</scope>
    <source>
        <strain evidence="3">AG6-10EEA</strain>
    </source>
</reference>
<accession>A0A8H2Y3D4</accession>
<dbReference type="SMART" id="SM00220">
    <property type="entry name" value="S_TKc"/>
    <property type="match status" value="1"/>
</dbReference>
<dbReference type="PROSITE" id="PS50011">
    <property type="entry name" value="PROTEIN_KINASE_DOM"/>
    <property type="match status" value="1"/>
</dbReference>
<dbReference type="Gene3D" id="3.40.50.12660">
    <property type="match status" value="2"/>
</dbReference>
<protein>
    <recommendedName>
        <fullName evidence="2">Protein kinase domain-containing protein</fullName>
    </recommendedName>
</protein>
<proteinExistence type="predicted"/>
<dbReference type="PANTHER" id="PTHR44329">
    <property type="entry name" value="SERINE/THREONINE-PROTEIN KINASE TNNI3K-RELATED"/>
    <property type="match status" value="1"/>
</dbReference>
<dbReference type="GO" id="GO:0004674">
    <property type="term" value="F:protein serine/threonine kinase activity"/>
    <property type="evidence" value="ECO:0007669"/>
    <property type="project" value="TreeGrafter"/>
</dbReference>
<feature type="domain" description="Protein kinase" evidence="2">
    <location>
        <begin position="546"/>
        <end position="816"/>
    </location>
</feature>
<organism evidence="3 4">
    <name type="scientific">Rhizoctonia solani</name>
    <dbReference type="NCBI Taxonomy" id="456999"/>
    <lineage>
        <taxon>Eukaryota</taxon>
        <taxon>Fungi</taxon>
        <taxon>Dikarya</taxon>
        <taxon>Basidiomycota</taxon>
        <taxon>Agaricomycotina</taxon>
        <taxon>Agaricomycetes</taxon>
        <taxon>Cantharellales</taxon>
        <taxon>Ceratobasidiaceae</taxon>
        <taxon>Rhizoctonia</taxon>
    </lineage>
</organism>
<comment type="caution">
    <text evidence="3">The sequence shown here is derived from an EMBL/GenBank/DDBJ whole genome shotgun (WGS) entry which is preliminary data.</text>
</comment>
<feature type="compositionally biased region" description="Polar residues" evidence="1">
    <location>
        <begin position="11"/>
        <end position="27"/>
    </location>
</feature>
<evidence type="ECO:0000256" key="1">
    <source>
        <dbReference type="SAM" id="MobiDB-lite"/>
    </source>
</evidence>
<dbReference type="AlphaFoldDB" id="A0A8H2Y3D4"/>
<dbReference type="SUPFAM" id="SSF56112">
    <property type="entry name" value="Protein kinase-like (PK-like)"/>
    <property type="match status" value="1"/>
</dbReference>
<sequence length="816" mass="91069">MTALPNLMIPSRQQSPSLDNSTTSSPLSEDPDEIFHDAYDCSNTEASIPGSACPTTVELEPTGDNENFVRNLTGAYGLLSSPTDPFAGSAPSVTASSPRSGIVFDKKAVLVALNYEHHGKLDPRLHRASRDIRYYADVMTQFGYSSKDMRVVTDERGSSFASYDYVIECMDWLVQDVSEGDHLSFTFSGYCLHTANRQEPVLVTADCMTISRSILHERLVAKVPVGVELTIALYCHHPSCLRQTVHACFTGESKSEQTNQFKVLSKLMRFAASPHPRDMQTEHTRLNYGGREDLWLQHATQDARRVRFANTSSGYRSPHRSARRAVLIGLDYEQCTEKILLSQAATDAVHRFANVLTKLGYSDDNVKVVTDERDQPLITYKSLIEFMEWLVQDVSEGDCLFFMFSGHFSFHGREPYLVTADFRPVSWTILQERLVAKVPAGAELTIVLDRCHSAGMVQWKYGIGRMGNVHQVKQTDKRGVLSELGLHQELNISTPENLPILGKISITGDLQPQSTVISHATPLAEVINFLIRHNCKDITSQLDFERSSPESLFRGGFGAIHKGELRSGQAVAIKCVEVLGGWGAWTPKEKSLKHSAHEIYAWSKCNHPGILQLYGFARYKEHILLISPWMKNGSLAHYITQHRKCNRLQLSVELSSAVAYLHSKGIAHGDIKADNVIISDDEHVQLGDFGSAILLNYPSSVGFTQTGFKGTLRFMAPELLANTSSIHTVKSDIYALGMTIFHIMTGELPFAGQPDFTIPIEVVMKRNIPNRPNFSGTLTSQTAKDKLWYVLTRCWSYAPENRPRARKVKKALAKLE</sequence>
<feature type="region of interest" description="Disordered" evidence="1">
    <location>
        <begin position="1"/>
        <end position="32"/>
    </location>
</feature>
<name>A0A8H2Y3D4_9AGAM</name>
<dbReference type="Proteomes" id="UP000663853">
    <property type="component" value="Unassembled WGS sequence"/>
</dbReference>
<dbReference type="InterPro" id="IPR011009">
    <property type="entry name" value="Kinase-like_dom_sf"/>
</dbReference>
<dbReference type="PROSITE" id="PS00108">
    <property type="entry name" value="PROTEIN_KINASE_ST"/>
    <property type="match status" value="1"/>
</dbReference>
<evidence type="ECO:0000259" key="2">
    <source>
        <dbReference type="PROSITE" id="PS50011"/>
    </source>
</evidence>
<dbReference type="Pfam" id="PF00656">
    <property type="entry name" value="Peptidase_C14"/>
    <property type="match status" value="1"/>
</dbReference>
<evidence type="ECO:0000313" key="3">
    <source>
        <dbReference type="EMBL" id="CAE6440841.1"/>
    </source>
</evidence>
<dbReference type="Pfam" id="PF00069">
    <property type="entry name" value="Pkinase"/>
    <property type="match status" value="1"/>
</dbReference>
<dbReference type="InterPro" id="IPR000719">
    <property type="entry name" value="Prot_kinase_dom"/>
</dbReference>
<dbReference type="GO" id="GO:0004197">
    <property type="term" value="F:cysteine-type endopeptidase activity"/>
    <property type="evidence" value="ECO:0007669"/>
    <property type="project" value="InterPro"/>
</dbReference>
<dbReference type="InterPro" id="IPR011600">
    <property type="entry name" value="Pept_C14_caspase"/>
</dbReference>
<dbReference type="GO" id="GO:0006508">
    <property type="term" value="P:proteolysis"/>
    <property type="evidence" value="ECO:0007669"/>
    <property type="project" value="InterPro"/>
</dbReference>
<evidence type="ECO:0000313" key="4">
    <source>
        <dbReference type="Proteomes" id="UP000663853"/>
    </source>
</evidence>
<gene>
    <name evidence="3" type="ORF">RDB_LOCUS36489</name>
</gene>
<dbReference type="InterPro" id="IPR051681">
    <property type="entry name" value="Ser/Thr_Kinases-Pseudokinases"/>
</dbReference>
<dbReference type="GO" id="GO:0005524">
    <property type="term" value="F:ATP binding"/>
    <property type="evidence" value="ECO:0007669"/>
    <property type="project" value="InterPro"/>
</dbReference>
<dbReference type="Gene3D" id="1.10.510.10">
    <property type="entry name" value="Transferase(Phosphotransferase) domain 1"/>
    <property type="match status" value="1"/>
</dbReference>
<dbReference type="InterPro" id="IPR008271">
    <property type="entry name" value="Ser/Thr_kinase_AS"/>
</dbReference>